<protein>
    <submittedName>
        <fullName evidence="1">Efflux RND transporter periplasmic adaptor subunit</fullName>
    </submittedName>
</protein>
<reference evidence="1 2" key="2">
    <citation type="submission" date="2018-01" db="EMBL/GenBank/DDBJ databases">
        <title>Genomic study of Klebsiella pneumoniae.</title>
        <authorList>
            <person name="Yang Y."/>
            <person name="Bicalho R."/>
        </authorList>
    </citation>
    <scope>NUCLEOTIDE SEQUENCE [LARGE SCALE GENOMIC DNA]</scope>
    <source>
        <strain evidence="1 2">A11</strain>
    </source>
</reference>
<feature type="non-terminal residue" evidence="1">
    <location>
        <position position="1"/>
    </location>
</feature>
<dbReference type="Gene3D" id="2.40.420.20">
    <property type="match status" value="1"/>
</dbReference>
<comment type="caution">
    <text evidence="1">The sequence shown here is derived from an EMBL/GenBank/DDBJ whole genome shotgun (WGS) entry which is preliminary data.</text>
</comment>
<dbReference type="Proteomes" id="UP000234505">
    <property type="component" value="Unassembled WGS sequence"/>
</dbReference>
<sequence length="97" mass="10181">VTLHIKKKSGESQVMQVPLAALYDAGKGPGVWRISAQPARVAWQPVKVLGVGEEVAQVTGEVKPGEKIVALGAHLLHEGEAVRLAGQPDTARTGDKP</sequence>
<evidence type="ECO:0000313" key="2">
    <source>
        <dbReference type="Proteomes" id="UP000234505"/>
    </source>
</evidence>
<dbReference type="EMBL" id="PIDS01001269">
    <property type="protein sequence ID" value="PLL26379.1"/>
    <property type="molecule type" value="Genomic_DNA"/>
</dbReference>
<proteinExistence type="predicted"/>
<accession>A0A2J4Q5Q0</accession>
<evidence type="ECO:0000313" key="1">
    <source>
        <dbReference type="EMBL" id="PLL26379.1"/>
    </source>
</evidence>
<gene>
    <name evidence="1" type="ORF">CWN50_26925</name>
</gene>
<name>A0A2J4Q5Q0_9ENTR</name>
<reference evidence="1 2" key="1">
    <citation type="submission" date="2017-11" db="EMBL/GenBank/DDBJ databases">
        <authorList>
            <person name="Han C.G."/>
        </authorList>
    </citation>
    <scope>NUCLEOTIDE SEQUENCE [LARGE SCALE GENOMIC DNA]</scope>
    <source>
        <strain evidence="1 2">A11</strain>
    </source>
</reference>
<organism evidence="1 2">
    <name type="scientific">Klebsiella michiganensis</name>
    <dbReference type="NCBI Taxonomy" id="1134687"/>
    <lineage>
        <taxon>Bacteria</taxon>
        <taxon>Pseudomonadati</taxon>
        <taxon>Pseudomonadota</taxon>
        <taxon>Gammaproteobacteria</taxon>
        <taxon>Enterobacterales</taxon>
        <taxon>Enterobacteriaceae</taxon>
        <taxon>Klebsiella/Raoultella group</taxon>
        <taxon>Klebsiella</taxon>
    </lineage>
</organism>
<dbReference type="AlphaFoldDB" id="A0A2J4Q5Q0"/>